<evidence type="ECO:0008006" key="4">
    <source>
        <dbReference type="Google" id="ProtNLM"/>
    </source>
</evidence>
<gene>
    <name evidence="2" type="ORF">AJ78_04141</name>
</gene>
<comment type="caution">
    <text evidence="2">The sequence shown here is derived from an EMBL/GenBank/DDBJ whole genome shotgun (WGS) entry which is preliminary data.</text>
</comment>
<evidence type="ECO:0000256" key="1">
    <source>
        <dbReference type="SAM" id="MobiDB-lite"/>
    </source>
</evidence>
<reference evidence="2 3" key="1">
    <citation type="submission" date="2015-07" db="EMBL/GenBank/DDBJ databases">
        <title>Emmonsia species relationships and genome sequence.</title>
        <authorList>
            <consortium name="The Broad Institute Genomics Platform"/>
            <person name="Cuomo C.A."/>
            <person name="Munoz J.F."/>
            <person name="Imamovic A."/>
            <person name="Priest M.E."/>
            <person name="Young S."/>
            <person name="Clay O.K."/>
            <person name="McEwen J.G."/>
        </authorList>
    </citation>
    <scope>NUCLEOTIDE SEQUENCE [LARGE SCALE GENOMIC DNA]</scope>
    <source>
        <strain evidence="2 3">UAMH 9510</strain>
    </source>
</reference>
<dbReference type="AlphaFoldDB" id="A0A1J9QK84"/>
<protein>
    <recommendedName>
        <fullName evidence="4">HNH nuclease domain-containing protein</fullName>
    </recommendedName>
</protein>
<sequence>MSLEILEPSDQFPIRSDKQDTRQSAMVPKQLKRKRPTSLRTSPSKFRRLESAQREDIPRPLSRASGISALSTEPEWLPDEGKLSFAQDILACDNDNDLHAVFWNLVTGLLYQMKTTSRKTSVSSSPQSLSVYQSRDSKFRETCLQRDKYKCMVTKEMDINHWGQIDYPSDVLFGDVEAAHIIPFTSTVCINSNSQSALLMNYVQKTLHVYTLKTFHRFPPVYRSLVLTDGIVTMQHALDSENVNPPSPIFLDCHRRIAEVLNVSRMEEVIEKLTREWEVIKLYEGHGSLDSLGRSDVSRILETALWQSVCG</sequence>
<feature type="region of interest" description="Disordered" evidence="1">
    <location>
        <begin position="1"/>
        <end position="58"/>
    </location>
</feature>
<feature type="compositionally biased region" description="Basic and acidic residues" evidence="1">
    <location>
        <begin position="47"/>
        <end position="58"/>
    </location>
</feature>
<proteinExistence type="predicted"/>
<evidence type="ECO:0000313" key="3">
    <source>
        <dbReference type="Proteomes" id="UP000182235"/>
    </source>
</evidence>
<keyword evidence="3" id="KW-1185">Reference proteome</keyword>
<dbReference type="STRING" id="1447872.A0A1J9QK84"/>
<dbReference type="VEuPathDB" id="FungiDB:AJ78_04141"/>
<accession>A0A1J9QK84</accession>
<dbReference type="OrthoDB" id="4178423at2759"/>
<name>A0A1J9QK84_9EURO</name>
<evidence type="ECO:0000313" key="2">
    <source>
        <dbReference type="EMBL" id="OJD15621.1"/>
    </source>
</evidence>
<organism evidence="2 3">
    <name type="scientific">Emergomyces pasteurianus Ep9510</name>
    <dbReference type="NCBI Taxonomy" id="1447872"/>
    <lineage>
        <taxon>Eukaryota</taxon>
        <taxon>Fungi</taxon>
        <taxon>Dikarya</taxon>
        <taxon>Ascomycota</taxon>
        <taxon>Pezizomycotina</taxon>
        <taxon>Eurotiomycetes</taxon>
        <taxon>Eurotiomycetidae</taxon>
        <taxon>Onygenales</taxon>
        <taxon>Ajellomycetaceae</taxon>
        <taxon>Emergomyces</taxon>
    </lineage>
</organism>
<dbReference type="EMBL" id="LGRN01000146">
    <property type="protein sequence ID" value="OJD15621.1"/>
    <property type="molecule type" value="Genomic_DNA"/>
</dbReference>
<dbReference type="Proteomes" id="UP000182235">
    <property type="component" value="Unassembled WGS sequence"/>
</dbReference>